<evidence type="ECO:0000313" key="6">
    <source>
        <dbReference type="EMBL" id="GFT23392.1"/>
    </source>
</evidence>
<comment type="caution">
    <text evidence="6">The sequence shown here is derived from an EMBL/GenBank/DDBJ whole genome shotgun (WGS) entry which is preliminary data.</text>
</comment>
<organism evidence="6 7">
    <name type="scientific">Nephila pilipes</name>
    <name type="common">Giant wood spider</name>
    <name type="synonym">Nephila maculata</name>
    <dbReference type="NCBI Taxonomy" id="299642"/>
    <lineage>
        <taxon>Eukaryota</taxon>
        <taxon>Metazoa</taxon>
        <taxon>Ecdysozoa</taxon>
        <taxon>Arthropoda</taxon>
        <taxon>Chelicerata</taxon>
        <taxon>Arachnida</taxon>
        <taxon>Araneae</taxon>
        <taxon>Araneomorphae</taxon>
        <taxon>Entelegynae</taxon>
        <taxon>Araneoidea</taxon>
        <taxon>Nephilidae</taxon>
        <taxon>Nephila</taxon>
    </lineage>
</organism>
<dbReference type="GO" id="GO:0008253">
    <property type="term" value="F:5'-nucleotidase activity"/>
    <property type="evidence" value="ECO:0007669"/>
    <property type="project" value="UniProtKB-EC"/>
</dbReference>
<dbReference type="EC" id="3.1.3.5" evidence="3"/>
<feature type="compositionally biased region" description="Basic and acidic residues" evidence="4">
    <location>
        <begin position="655"/>
        <end position="665"/>
    </location>
</feature>
<evidence type="ECO:0000256" key="1">
    <source>
        <dbReference type="ARBA" id="ARBA00000815"/>
    </source>
</evidence>
<dbReference type="PANTHER" id="PTHR11575">
    <property type="entry name" value="5'-NUCLEOTIDASE-RELATED"/>
    <property type="match status" value="1"/>
</dbReference>
<dbReference type="Proteomes" id="UP000887013">
    <property type="component" value="Unassembled WGS sequence"/>
</dbReference>
<evidence type="ECO:0000256" key="2">
    <source>
        <dbReference type="ARBA" id="ARBA00006654"/>
    </source>
</evidence>
<feature type="region of interest" description="Disordered" evidence="4">
    <location>
        <begin position="632"/>
        <end position="665"/>
    </location>
</feature>
<comment type="catalytic activity">
    <reaction evidence="1">
        <text>a ribonucleoside 5'-phosphate + H2O = a ribonucleoside + phosphate</text>
        <dbReference type="Rhea" id="RHEA:12484"/>
        <dbReference type="ChEBI" id="CHEBI:15377"/>
        <dbReference type="ChEBI" id="CHEBI:18254"/>
        <dbReference type="ChEBI" id="CHEBI:43474"/>
        <dbReference type="ChEBI" id="CHEBI:58043"/>
        <dbReference type="EC" id="3.1.3.5"/>
    </reaction>
</comment>
<feature type="domain" description="5'-Nucleotidase C-terminal" evidence="5">
    <location>
        <begin position="12"/>
        <end position="78"/>
    </location>
</feature>
<gene>
    <name evidence="6" type="primary">Nt5e</name>
    <name evidence="6" type="ORF">NPIL_638671</name>
</gene>
<dbReference type="InterPro" id="IPR008334">
    <property type="entry name" value="5'-Nucleotdase_C"/>
</dbReference>
<proteinExistence type="inferred from homology"/>
<sequence length="745" mass="82910">MMEHSVENYDPNEATAPDYFLQVSGLKVVYDITKPPKERVSLLSVRARHSTDEYEPVNLYKTYFIAMPGFIAKGGDGYAQHEVADPDDYGQPEIFLIIRYLQNERVVEPKLDGRISFGFYLEGPVTSKSDRSVLGVSGENISAAVASFSGVNNVTIASSTVLNSKNEEIESVTPTNGNDKTNSTSLATPKLRTNKMNSMSIFTPLIEHSTIKIINSYAKETYKDMEFNSSNISLISEPGMGGLPKYMSQEEAPSPSQHTLIFEGGSIDQETSFITIDHNNDSARNVLEKNMVTNLDYEHTGFKEDLGAPIRVKLNRTINQLQQNFTATSSVEHNPNIDPYATLGSHTIWFDNNTIVKSKDVLPLNKPALHTSENVRKEFAIPNDVENFVIDKDEMLNFHQKNHELRDFTSLPSINHTIVNMSSEAPTMKNLSNTVNEEKRKNFSSLLTNSALTEFERVLMNAMLEEAIVNEVIIENGGADLLRHNLKSGLKNILMDKMDVTTLTSSDLKNYETTTNFNDPTTENGKSFETETIAFTTMSEIQALSTDSIIKTSDHGSTVRTGNQSNNDHVVFSGNEKNSNYPIPDDLMGNLKSNRQKMEEVKELLVDSVVDSVLEKVKLEFDRRASGSSKINEIDTELMQKNKRTSNKQLGSSTEDIKPTTDSDKLSSTFPSFILTDGVENGTQMSSEAHTKTTQIISDVTSKESSFLVKDLSPSYNSTANFTSTGDHKDNVEFAGEVAWIPWIL</sequence>
<dbReference type="OrthoDB" id="7722975at2759"/>
<feature type="compositionally biased region" description="Polar residues" evidence="4">
    <location>
        <begin position="172"/>
        <end position="187"/>
    </location>
</feature>
<dbReference type="SUPFAM" id="SSF55816">
    <property type="entry name" value="5'-nucleotidase (syn. UDP-sugar hydrolase), C-terminal domain"/>
    <property type="match status" value="1"/>
</dbReference>
<dbReference type="Pfam" id="PF02872">
    <property type="entry name" value="5_nucleotid_C"/>
    <property type="match status" value="1"/>
</dbReference>
<reference evidence="6" key="1">
    <citation type="submission" date="2020-08" db="EMBL/GenBank/DDBJ databases">
        <title>Multicomponent nature underlies the extraordinary mechanical properties of spider dragline silk.</title>
        <authorList>
            <person name="Kono N."/>
            <person name="Nakamura H."/>
            <person name="Mori M."/>
            <person name="Yoshida Y."/>
            <person name="Ohtoshi R."/>
            <person name="Malay A.D."/>
            <person name="Moran D.A.P."/>
            <person name="Tomita M."/>
            <person name="Numata K."/>
            <person name="Arakawa K."/>
        </authorList>
    </citation>
    <scope>NUCLEOTIDE SEQUENCE</scope>
</reference>
<feature type="region of interest" description="Disordered" evidence="4">
    <location>
        <begin position="169"/>
        <end position="189"/>
    </location>
</feature>
<dbReference type="InterPro" id="IPR036907">
    <property type="entry name" value="5'-Nucleotdase_C_sf"/>
</dbReference>
<evidence type="ECO:0000259" key="5">
    <source>
        <dbReference type="Pfam" id="PF02872"/>
    </source>
</evidence>
<dbReference type="GO" id="GO:0006196">
    <property type="term" value="P:AMP catabolic process"/>
    <property type="evidence" value="ECO:0007669"/>
    <property type="project" value="TreeGrafter"/>
</dbReference>
<evidence type="ECO:0000256" key="3">
    <source>
        <dbReference type="ARBA" id="ARBA00012643"/>
    </source>
</evidence>
<dbReference type="PANTHER" id="PTHR11575:SF24">
    <property type="entry name" value="5'-NUCLEOTIDASE"/>
    <property type="match status" value="1"/>
</dbReference>
<keyword evidence="7" id="KW-1185">Reference proteome</keyword>
<protein>
    <recommendedName>
        <fullName evidence="3">5'-nucleotidase</fullName>
        <ecNumber evidence="3">3.1.3.5</ecNumber>
    </recommendedName>
</protein>
<comment type="similarity">
    <text evidence="2">Belongs to the 5'-nucleotidase family.</text>
</comment>
<evidence type="ECO:0000313" key="7">
    <source>
        <dbReference type="Proteomes" id="UP000887013"/>
    </source>
</evidence>
<dbReference type="Gene3D" id="3.90.780.10">
    <property type="entry name" value="5'-Nucleotidase, C-terminal domain"/>
    <property type="match status" value="1"/>
</dbReference>
<dbReference type="AlphaFoldDB" id="A0A8X6NP23"/>
<dbReference type="GO" id="GO:0005886">
    <property type="term" value="C:plasma membrane"/>
    <property type="evidence" value="ECO:0007669"/>
    <property type="project" value="TreeGrafter"/>
</dbReference>
<evidence type="ECO:0000256" key="4">
    <source>
        <dbReference type="SAM" id="MobiDB-lite"/>
    </source>
</evidence>
<name>A0A8X6NP23_NEPPI</name>
<dbReference type="InterPro" id="IPR006179">
    <property type="entry name" value="5_nucleotidase/apyrase"/>
</dbReference>
<accession>A0A8X6NP23</accession>
<dbReference type="EMBL" id="BMAW01106253">
    <property type="protein sequence ID" value="GFT23392.1"/>
    <property type="molecule type" value="Genomic_DNA"/>
</dbReference>